<dbReference type="InterPro" id="IPR007527">
    <property type="entry name" value="Znf_SWIM"/>
</dbReference>
<gene>
    <name evidence="7" type="ORF">V5N11_017710</name>
</gene>
<evidence type="ECO:0000256" key="5">
    <source>
        <dbReference type="SAM" id="MobiDB-lite"/>
    </source>
</evidence>
<keyword evidence="8" id="KW-1185">Reference proteome</keyword>
<feature type="region of interest" description="Disordered" evidence="5">
    <location>
        <begin position="184"/>
        <end position="206"/>
    </location>
</feature>
<feature type="domain" description="SWIM-type" evidence="6">
    <location>
        <begin position="671"/>
        <end position="703"/>
    </location>
</feature>
<dbReference type="PANTHER" id="PTHR31973:SF187">
    <property type="entry name" value="MUTATOR TRANSPOSASE MUDRA PROTEIN"/>
    <property type="match status" value="1"/>
</dbReference>
<evidence type="ECO:0000313" key="8">
    <source>
        <dbReference type="Proteomes" id="UP001558713"/>
    </source>
</evidence>
<dbReference type="InterPro" id="IPR004332">
    <property type="entry name" value="Transposase_MuDR"/>
</dbReference>
<evidence type="ECO:0000256" key="2">
    <source>
        <dbReference type="ARBA" id="ARBA00022771"/>
    </source>
</evidence>
<dbReference type="GO" id="GO:0008270">
    <property type="term" value="F:zinc ion binding"/>
    <property type="evidence" value="ECO:0007669"/>
    <property type="project" value="UniProtKB-KW"/>
</dbReference>
<feature type="compositionally biased region" description="Low complexity" evidence="5">
    <location>
        <begin position="784"/>
        <end position="804"/>
    </location>
</feature>
<dbReference type="PROSITE" id="PS50966">
    <property type="entry name" value="ZF_SWIM"/>
    <property type="match status" value="1"/>
</dbReference>
<keyword evidence="1" id="KW-0479">Metal-binding</keyword>
<dbReference type="InterPro" id="IPR006564">
    <property type="entry name" value="Znf_PMZ"/>
</dbReference>
<evidence type="ECO:0000259" key="6">
    <source>
        <dbReference type="PROSITE" id="PS50966"/>
    </source>
</evidence>
<reference evidence="7 8" key="1">
    <citation type="submission" date="2024-04" db="EMBL/GenBank/DDBJ databases">
        <title>Genome assembly C_amara_ONT_v2.</title>
        <authorList>
            <person name="Yant L."/>
            <person name="Moore C."/>
            <person name="Slenker M."/>
        </authorList>
    </citation>
    <scope>NUCLEOTIDE SEQUENCE [LARGE SCALE GENOMIC DNA]</scope>
    <source>
        <tissue evidence="7">Leaf</tissue>
    </source>
</reference>
<dbReference type="EMBL" id="JBANAX010000007">
    <property type="protein sequence ID" value="KAL1226241.1"/>
    <property type="molecule type" value="Genomic_DNA"/>
</dbReference>
<proteinExistence type="predicted"/>
<comment type="caution">
    <text evidence="7">The sequence shown here is derived from an EMBL/GenBank/DDBJ whole genome shotgun (WGS) entry which is preliminary data.</text>
</comment>
<organism evidence="7 8">
    <name type="scientific">Cardamine amara subsp. amara</name>
    <dbReference type="NCBI Taxonomy" id="228776"/>
    <lineage>
        <taxon>Eukaryota</taxon>
        <taxon>Viridiplantae</taxon>
        <taxon>Streptophyta</taxon>
        <taxon>Embryophyta</taxon>
        <taxon>Tracheophyta</taxon>
        <taxon>Spermatophyta</taxon>
        <taxon>Magnoliopsida</taxon>
        <taxon>eudicotyledons</taxon>
        <taxon>Gunneridae</taxon>
        <taxon>Pentapetalae</taxon>
        <taxon>rosids</taxon>
        <taxon>malvids</taxon>
        <taxon>Brassicales</taxon>
        <taxon>Brassicaceae</taxon>
        <taxon>Cardamineae</taxon>
        <taxon>Cardamine</taxon>
    </lineage>
</organism>
<feature type="compositionally biased region" description="Basic residues" evidence="5">
    <location>
        <begin position="754"/>
        <end position="764"/>
    </location>
</feature>
<keyword evidence="2 4" id="KW-0863">Zinc-finger</keyword>
<evidence type="ECO:0000256" key="3">
    <source>
        <dbReference type="ARBA" id="ARBA00022833"/>
    </source>
</evidence>
<accession>A0ABD1C9S9</accession>
<dbReference type="InterPro" id="IPR018290">
    <property type="entry name" value="MULE_transposase_N"/>
</dbReference>
<feature type="compositionally biased region" description="Basic and acidic residues" evidence="5">
    <location>
        <begin position="190"/>
        <end position="206"/>
    </location>
</feature>
<evidence type="ECO:0000256" key="4">
    <source>
        <dbReference type="PROSITE-ProRule" id="PRU00325"/>
    </source>
</evidence>
<dbReference type="Pfam" id="PF10551">
    <property type="entry name" value="MULE"/>
    <property type="match status" value="1"/>
</dbReference>
<dbReference type="Proteomes" id="UP001558713">
    <property type="component" value="Unassembled WGS sequence"/>
</dbReference>
<feature type="compositionally biased region" description="Basic and acidic residues" evidence="5">
    <location>
        <begin position="765"/>
        <end position="775"/>
    </location>
</feature>
<dbReference type="Pfam" id="PF04434">
    <property type="entry name" value="SWIM"/>
    <property type="match status" value="1"/>
</dbReference>
<evidence type="ECO:0000256" key="1">
    <source>
        <dbReference type="ARBA" id="ARBA00022723"/>
    </source>
</evidence>
<feature type="region of interest" description="Disordered" evidence="5">
    <location>
        <begin position="751"/>
        <end position="804"/>
    </location>
</feature>
<dbReference type="InterPro" id="IPR018289">
    <property type="entry name" value="MULE_transposase_dom"/>
</dbReference>
<protein>
    <submittedName>
        <fullName evidence="7">Protein FAR-RED ELONGATED HYPOCOTYL 3</fullName>
    </submittedName>
</protein>
<evidence type="ECO:0000313" key="7">
    <source>
        <dbReference type="EMBL" id="KAL1226241.1"/>
    </source>
</evidence>
<dbReference type="PANTHER" id="PTHR31973">
    <property type="entry name" value="POLYPROTEIN, PUTATIVE-RELATED"/>
    <property type="match status" value="1"/>
</dbReference>
<keyword evidence="3" id="KW-0862">Zinc</keyword>
<name>A0ABD1C9S9_CARAN</name>
<dbReference type="AlphaFoldDB" id="A0ABD1C9S9"/>
<dbReference type="Pfam" id="PF03108">
    <property type="entry name" value="DBD_Tnp_Mut"/>
    <property type="match status" value="1"/>
</dbReference>
<dbReference type="Pfam" id="PF10532">
    <property type="entry name" value="Plant_all_beta"/>
    <property type="match status" value="1"/>
</dbReference>
<sequence>MNMNRCILIHFDYGGYYSNIGGSYMEWNQSEARIYTLMMKTTVEDVTYSEVVRSICKKMKRDEYANRLKLSYTPKADHKHRPSIIEDDEDLCAYIMTCHQDQSGNILHVEPLEDVAENMEYEEVARNESAACVNESAACVNEGLLSIYGEEQTEHGLVNTCSNDALDDEEFVNLDEYYQLEDVVEEGNDGDERGGNEDGRERGCNEDGHVTWEDDINVVLDQEFQSKGEIQDIVEITAHRKCFEFDILKSDKERYVVKCRERSCGCKWNLRAAKLIGASCFSIRTHNKLHTCYPASSSSTRRNRRTCTKRIVASLLSKEFPSTFETPTPNMLVGLVHRKVGVKVSYSTAYRGKLQAASYVRGSPEESFRYVYSFMHNLELNNEGTVTRVELDEQHRFQYLFFALGAPIEGFRAMRKVIIMDETFLKHIYGGVLIVATAQDPKKHHYPLAFGVVDGEKDASWTWFLEMLKSVIPDSQELVFLTDIHQSIIKAVSEVYPLAQHGYCMYHLAQNVKGSVYHVKKETVGAMFMECAKAYTEAEFKKLYVDFRKRYPAVGAYLDKSTTCDKWARCYFVGDMYNLMSSNSVESINGVFVAAREYSLLPMLDAIVEKISEWFNNHRKSAAEVLSSQKLVPRVERIMNERLQEANRLGVTEINNYRYEYTVLGLDGISYVVDLERKTCGCKKFDIDKYPCVHALAANRENVNGEVQVHELCSKYFWMEQWALAYFRSVYPVPHQSQWIIPPEVQEMYAKPPNYKKKKKRNEKARHTSVGEHGHRGSSHRGRGSSQSGEGSSQSGRGTSQRGR</sequence>
<dbReference type="SMART" id="SM00575">
    <property type="entry name" value="ZnF_PMZ"/>
    <property type="match status" value="1"/>
</dbReference>